<evidence type="ECO:0000256" key="1">
    <source>
        <dbReference type="SAM" id="SignalP"/>
    </source>
</evidence>
<dbReference type="AlphaFoldDB" id="Q4BVG2"/>
<accession>Q4BVG2</accession>
<dbReference type="NCBIfam" id="TIGR04155">
    <property type="entry name" value="cyano_PEP"/>
    <property type="match status" value="1"/>
</dbReference>
<dbReference type="EMBL" id="AADV02000210">
    <property type="protein sequence ID" value="EAM47894.1"/>
    <property type="molecule type" value="Genomic_DNA"/>
</dbReference>
<keyword evidence="3" id="KW-1185">Reference proteome</keyword>
<name>Q4BVG2_CROWT</name>
<dbReference type="KEGG" id="cwa:CwatDRAFT_0646"/>
<feature type="chain" id="PRO_5004235282" description="PEP-CTERM protein-sorting domain-containing protein" evidence="1">
    <location>
        <begin position="33"/>
        <end position="276"/>
    </location>
</feature>
<proteinExistence type="predicted"/>
<evidence type="ECO:0000313" key="2">
    <source>
        <dbReference type="EMBL" id="EAM47894.1"/>
    </source>
</evidence>
<reference evidence="2" key="3">
    <citation type="submission" date="2016-12" db="EMBL/GenBank/DDBJ databases">
        <title>Annotation of the draft genome assembly of Crocosphaera watsonii WH 8501.</title>
        <authorList>
            <consortium name="US DOE Joint Genome Institute (JGI-ORNL)"/>
            <person name="Larimer F."/>
            <person name="Land M."/>
        </authorList>
    </citation>
    <scope>NUCLEOTIDE SEQUENCE</scope>
    <source>
        <strain evidence="2">WH 8501</strain>
    </source>
</reference>
<evidence type="ECO:0000313" key="3">
    <source>
        <dbReference type="Proteomes" id="UP000003922"/>
    </source>
</evidence>
<feature type="signal peptide" evidence="1">
    <location>
        <begin position="1"/>
        <end position="32"/>
    </location>
</feature>
<reference evidence="2" key="2">
    <citation type="submission" date="2005-06" db="EMBL/GenBank/DDBJ databases">
        <title>Sequencing of the draft genome and assembly of Crocosphaera watsonii WH 8501.</title>
        <authorList>
            <consortium name="US DOE Joint Genome Institute (JGI-PGF)"/>
            <person name="Copeland A."/>
            <person name="Lucas S."/>
            <person name="Lapidus A."/>
            <person name="Barry K."/>
            <person name="Detter C."/>
            <person name="Glavina T."/>
            <person name="Hammon N."/>
            <person name="Israni S."/>
            <person name="Pitluck S."/>
            <person name="Richardson P."/>
        </authorList>
    </citation>
    <scope>NUCLEOTIDE SEQUENCE [LARGE SCALE GENOMIC DNA]</scope>
    <source>
        <strain evidence="2">WH 8501</strain>
    </source>
</reference>
<reference evidence="2" key="1">
    <citation type="submission" date="2004-02" db="EMBL/GenBank/DDBJ databases">
        <authorList>
            <consortium name="DOE Joint Genome Institute"/>
        </authorList>
    </citation>
    <scope>NUCLEOTIDE SEQUENCE [LARGE SCALE GENOMIC DNA]</scope>
    <source>
        <strain evidence="2">WH 8501</strain>
    </source>
</reference>
<dbReference type="InterPro" id="IPR026374">
    <property type="entry name" value="Cyano_PEP"/>
</dbReference>
<keyword evidence="1" id="KW-0732">Signal</keyword>
<organism evidence="2 3">
    <name type="scientific">Crocosphaera watsonii WH 8501</name>
    <dbReference type="NCBI Taxonomy" id="165597"/>
    <lineage>
        <taxon>Bacteria</taxon>
        <taxon>Bacillati</taxon>
        <taxon>Cyanobacteriota</taxon>
        <taxon>Cyanophyceae</taxon>
        <taxon>Oscillatoriophycideae</taxon>
        <taxon>Chroococcales</taxon>
        <taxon>Aphanothecaceae</taxon>
        <taxon>Crocosphaera</taxon>
    </lineage>
</organism>
<dbReference type="RefSeq" id="WP_007308290.1">
    <property type="nucleotide sequence ID" value="NZ_AADV02000210.1"/>
</dbReference>
<gene>
    <name evidence="2" type="ORF">CwatDRAFT_0646</name>
</gene>
<dbReference type="Proteomes" id="UP000003922">
    <property type="component" value="Unassembled WGS sequence"/>
</dbReference>
<sequence length="276" mass="29740">MSNMTINSHMKTLLGAISFFPILSLTPTAATAANLGFENNNFDNWQTSANTSIVDSSFGVTPTEGNYQELLSTAGEDNSPVFELVFQGPPPPIFGIGDSLQGQNQGQGFLFSQSQITDFGNSLSPQSTYTQGSAIKTNITVNAGDTLKFDYNFLTNEHSSLPISNNDLAFFSINEQLFELAMLSSVESSLLPSSTSFSRETGYQQYTYTFTKSGNVTLGFAILDEEDVHGDSGLLVDNIRIEPGVSVPEPLTILGAITAIGFGTCFKKSIFSHNKN</sequence>
<evidence type="ECO:0008006" key="4">
    <source>
        <dbReference type="Google" id="ProtNLM"/>
    </source>
</evidence>
<comment type="caution">
    <text evidence="2">The sequence shown here is derived from an EMBL/GenBank/DDBJ whole genome shotgun (WGS) entry which is preliminary data.</text>
</comment>
<protein>
    <recommendedName>
        <fullName evidence="4">PEP-CTERM protein-sorting domain-containing protein</fullName>
    </recommendedName>
</protein>
<dbReference type="OrthoDB" id="7052168at2"/>